<dbReference type="GO" id="GO:0046872">
    <property type="term" value="F:metal ion binding"/>
    <property type="evidence" value="ECO:0007669"/>
    <property type="project" value="UniProtKB-KW"/>
</dbReference>
<dbReference type="GO" id="GO:0016485">
    <property type="term" value="P:protein processing"/>
    <property type="evidence" value="ECO:0007669"/>
    <property type="project" value="TreeGrafter"/>
</dbReference>
<comment type="cofactor">
    <cofactor evidence="1">
        <name>Zn(2+)</name>
        <dbReference type="ChEBI" id="CHEBI:29105"/>
    </cofactor>
</comment>
<dbReference type="InterPro" id="IPR018497">
    <property type="entry name" value="Peptidase_M13_C"/>
</dbReference>
<evidence type="ECO:0000313" key="10">
    <source>
        <dbReference type="EMBL" id="GAU96910.1"/>
    </source>
</evidence>
<dbReference type="CDD" id="cd08662">
    <property type="entry name" value="M13"/>
    <property type="match status" value="1"/>
</dbReference>
<dbReference type="PANTHER" id="PTHR11733">
    <property type="entry name" value="ZINC METALLOPROTEASE FAMILY M13 NEPRILYSIN-RELATED"/>
    <property type="match status" value="1"/>
</dbReference>
<keyword evidence="6" id="KW-0862">Zinc</keyword>
<evidence type="ECO:0000256" key="3">
    <source>
        <dbReference type="ARBA" id="ARBA00022670"/>
    </source>
</evidence>
<dbReference type="STRING" id="947166.A0A1D1V7M5"/>
<evidence type="ECO:0000256" key="2">
    <source>
        <dbReference type="ARBA" id="ARBA00007357"/>
    </source>
</evidence>
<evidence type="ECO:0000256" key="7">
    <source>
        <dbReference type="ARBA" id="ARBA00023049"/>
    </source>
</evidence>
<dbReference type="Pfam" id="PF05649">
    <property type="entry name" value="Peptidase_M13_N"/>
    <property type="match status" value="1"/>
</dbReference>
<keyword evidence="7" id="KW-0482">Metalloprotease</keyword>
<dbReference type="PROSITE" id="PS51885">
    <property type="entry name" value="NEPRILYSIN"/>
    <property type="match status" value="1"/>
</dbReference>
<evidence type="ECO:0000313" key="11">
    <source>
        <dbReference type="Proteomes" id="UP000186922"/>
    </source>
</evidence>
<dbReference type="InterPro" id="IPR000718">
    <property type="entry name" value="Peptidase_M13"/>
</dbReference>
<evidence type="ECO:0000256" key="5">
    <source>
        <dbReference type="ARBA" id="ARBA00022801"/>
    </source>
</evidence>
<evidence type="ECO:0000256" key="1">
    <source>
        <dbReference type="ARBA" id="ARBA00001947"/>
    </source>
</evidence>
<comment type="similarity">
    <text evidence="2">Belongs to the peptidase M13 family.</text>
</comment>
<accession>A0A1D1V7M5</accession>
<dbReference type="PRINTS" id="PR00786">
    <property type="entry name" value="NEPRILYSIN"/>
</dbReference>
<dbReference type="GO" id="GO:0004222">
    <property type="term" value="F:metalloendopeptidase activity"/>
    <property type="evidence" value="ECO:0007669"/>
    <property type="project" value="InterPro"/>
</dbReference>
<keyword evidence="3" id="KW-0645">Protease</keyword>
<evidence type="ECO:0000259" key="9">
    <source>
        <dbReference type="Pfam" id="PF05649"/>
    </source>
</evidence>
<reference evidence="10 11" key="1">
    <citation type="journal article" date="2016" name="Nat. Commun.">
        <title>Extremotolerant tardigrade genome and improved radiotolerance of human cultured cells by tardigrade-unique protein.</title>
        <authorList>
            <person name="Hashimoto T."/>
            <person name="Horikawa D.D."/>
            <person name="Saito Y."/>
            <person name="Kuwahara H."/>
            <person name="Kozuka-Hata H."/>
            <person name="Shin-I T."/>
            <person name="Minakuchi Y."/>
            <person name="Ohishi K."/>
            <person name="Motoyama A."/>
            <person name="Aizu T."/>
            <person name="Enomoto A."/>
            <person name="Kondo K."/>
            <person name="Tanaka S."/>
            <person name="Hara Y."/>
            <person name="Koshikawa S."/>
            <person name="Sagara H."/>
            <person name="Miura T."/>
            <person name="Yokobori S."/>
            <person name="Miyagawa K."/>
            <person name="Suzuki Y."/>
            <person name="Kubo T."/>
            <person name="Oyama M."/>
            <person name="Kohara Y."/>
            <person name="Fujiyama A."/>
            <person name="Arakawa K."/>
            <person name="Katayama T."/>
            <person name="Toyoda A."/>
            <person name="Kunieda T."/>
        </authorList>
    </citation>
    <scope>NUCLEOTIDE SEQUENCE [LARGE SCALE GENOMIC DNA]</scope>
    <source>
        <strain evidence="10 11">YOKOZUNA-1</strain>
    </source>
</reference>
<organism evidence="10 11">
    <name type="scientific">Ramazzottius varieornatus</name>
    <name type="common">Water bear</name>
    <name type="synonym">Tardigrade</name>
    <dbReference type="NCBI Taxonomy" id="947166"/>
    <lineage>
        <taxon>Eukaryota</taxon>
        <taxon>Metazoa</taxon>
        <taxon>Ecdysozoa</taxon>
        <taxon>Tardigrada</taxon>
        <taxon>Eutardigrada</taxon>
        <taxon>Parachela</taxon>
        <taxon>Hypsibioidea</taxon>
        <taxon>Ramazzottiidae</taxon>
        <taxon>Ramazzottius</taxon>
    </lineage>
</organism>
<protein>
    <recommendedName>
        <fullName evidence="12">Peptidase M13 C-terminal domain-containing protein</fullName>
    </recommendedName>
</protein>
<dbReference type="InterPro" id="IPR008753">
    <property type="entry name" value="Peptidase_M13_N"/>
</dbReference>
<evidence type="ECO:0000256" key="4">
    <source>
        <dbReference type="ARBA" id="ARBA00022723"/>
    </source>
</evidence>
<dbReference type="OrthoDB" id="6475849at2759"/>
<evidence type="ECO:0000256" key="6">
    <source>
        <dbReference type="ARBA" id="ARBA00022833"/>
    </source>
</evidence>
<evidence type="ECO:0008006" key="12">
    <source>
        <dbReference type="Google" id="ProtNLM"/>
    </source>
</evidence>
<proteinExistence type="inferred from homology"/>
<keyword evidence="4" id="KW-0479">Metal-binding</keyword>
<dbReference type="Gene3D" id="3.40.390.10">
    <property type="entry name" value="Collagenase (Catalytic Domain)"/>
    <property type="match status" value="1"/>
</dbReference>
<dbReference type="Proteomes" id="UP000186922">
    <property type="component" value="Unassembled WGS sequence"/>
</dbReference>
<name>A0A1D1V7M5_RAMVA</name>
<dbReference type="Pfam" id="PF01431">
    <property type="entry name" value="Peptidase_M13"/>
    <property type="match status" value="1"/>
</dbReference>
<comment type="caution">
    <text evidence="10">The sequence shown here is derived from an EMBL/GenBank/DDBJ whole genome shotgun (WGS) entry which is preliminary data.</text>
</comment>
<gene>
    <name evidence="10" type="primary">RvY_08279</name>
    <name evidence="10" type="synonym">RvY_08279.2</name>
    <name evidence="10" type="ORF">RvY_08279-2</name>
</gene>
<evidence type="ECO:0000259" key="8">
    <source>
        <dbReference type="Pfam" id="PF01431"/>
    </source>
</evidence>
<dbReference type="EMBL" id="BDGG01000003">
    <property type="protein sequence ID" value="GAU96910.1"/>
    <property type="molecule type" value="Genomic_DNA"/>
</dbReference>
<dbReference type="InterPro" id="IPR024079">
    <property type="entry name" value="MetalloPept_cat_dom_sf"/>
</dbReference>
<dbReference type="PANTHER" id="PTHR11733:SF167">
    <property type="entry name" value="FI17812P1-RELATED"/>
    <property type="match status" value="1"/>
</dbReference>
<dbReference type="InterPro" id="IPR042089">
    <property type="entry name" value="Peptidase_M13_dom_2"/>
</dbReference>
<dbReference type="SUPFAM" id="SSF55486">
    <property type="entry name" value="Metalloproteases ('zincins'), catalytic domain"/>
    <property type="match status" value="1"/>
</dbReference>
<keyword evidence="5" id="KW-0378">Hydrolase</keyword>
<dbReference type="AlphaFoldDB" id="A0A1D1V7M5"/>
<feature type="domain" description="Peptidase M13 N-terminal" evidence="9">
    <location>
        <begin position="40"/>
        <end position="244"/>
    </location>
</feature>
<dbReference type="GO" id="GO:0005886">
    <property type="term" value="C:plasma membrane"/>
    <property type="evidence" value="ECO:0007669"/>
    <property type="project" value="TreeGrafter"/>
</dbReference>
<feature type="domain" description="Peptidase M13 C-terminal" evidence="8">
    <location>
        <begin position="307"/>
        <end position="512"/>
    </location>
</feature>
<dbReference type="Gene3D" id="1.10.1380.10">
    <property type="entry name" value="Neutral endopeptidase , domain2"/>
    <property type="match status" value="1"/>
</dbReference>
<sequence>MRHSRGRSCEFRLPLAFRVLAPAFSTNILQKPEFQVGLNTVQEGDITLYTNKTTFGFFQDAALRRSSLFRRFIDFHRGFLATASVSTPIDRSTIVVPVTFEVFASLDEIVASLEVMGSEGKRQLANYIGWQLINANFPFLSKDVQEIREKHLRRIKVMNEDTPPVANQTETTCIRTLQAALPLALELLYVKKYVPSDLQPKVAMLISDTEMGFAELLRQASWMTSATKDLALQKLDNMLNFVAFSNEVVNNKPAVNAEYSQVRIEATFFNTIQTVKRYLVNKNLKRLDMVNVRSDPFRFPMDITQVNAYNDFVQNIIFILSGILNAPLYDPQVPQYLNYGAIGAIIGHEITHGFDTTGALFDPNQILRVWWDNATLEAFIQRSQGIVQQYSGFCTAGIGCVNGQLTVGENIADNGGVKAAYRAYFGHFRDRVSGVPEASLPGFTDFTPEQMFFLSYSHVWCGIDRPDQARFYLLNDPHSPGEFRANGPLSNFDDFARAYNCPVGSKMNPLQKFSVW</sequence>
<keyword evidence="11" id="KW-1185">Reference proteome</keyword>